<protein>
    <submittedName>
        <fullName evidence="1">SFRICE_031925</fullName>
    </submittedName>
</protein>
<dbReference type="AlphaFoldDB" id="A0A2H1WRX1"/>
<reference evidence="1" key="1">
    <citation type="submission" date="2016-07" db="EMBL/GenBank/DDBJ databases">
        <authorList>
            <person name="Bretaudeau A."/>
        </authorList>
    </citation>
    <scope>NUCLEOTIDE SEQUENCE</scope>
    <source>
        <strain evidence="1">Rice</strain>
        <tissue evidence="1">Whole body</tissue>
    </source>
</reference>
<dbReference type="EMBL" id="ODYU01010579">
    <property type="protein sequence ID" value="SOQ55788.1"/>
    <property type="molecule type" value="Genomic_DNA"/>
</dbReference>
<organism evidence="1">
    <name type="scientific">Spodoptera frugiperda</name>
    <name type="common">Fall armyworm</name>
    <dbReference type="NCBI Taxonomy" id="7108"/>
    <lineage>
        <taxon>Eukaryota</taxon>
        <taxon>Metazoa</taxon>
        <taxon>Ecdysozoa</taxon>
        <taxon>Arthropoda</taxon>
        <taxon>Hexapoda</taxon>
        <taxon>Insecta</taxon>
        <taxon>Pterygota</taxon>
        <taxon>Neoptera</taxon>
        <taxon>Endopterygota</taxon>
        <taxon>Lepidoptera</taxon>
        <taxon>Glossata</taxon>
        <taxon>Ditrysia</taxon>
        <taxon>Noctuoidea</taxon>
        <taxon>Noctuidae</taxon>
        <taxon>Amphipyrinae</taxon>
        <taxon>Spodoptera</taxon>
    </lineage>
</organism>
<name>A0A2H1WRX1_SPOFR</name>
<sequence>MTGGRRQGKHHLMSSPALGEVRESVRLLLTKNHHVPTPAFRAGVSLVIDNVCFVYQPLSGFELAELRRLKYALGIRKLNYASRTTLSRLRKPYYAL</sequence>
<accession>A0A2H1WRX1</accession>
<gene>
    <name evidence="1" type="ORF">SFRICE_031925</name>
</gene>
<evidence type="ECO:0000313" key="1">
    <source>
        <dbReference type="EMBL" id="SOQ55788.1"/>
    </source>
</evidence>
<proteinExistence type="predicted"/>